<sequence length="354" mass="39848">MKILIVGLGSIGQRHVRNLRALLGEETELLAWRVRRLSHVVTPAMQADQNQEVEKVYGIRSFDTLEGALAEEPRVAFICNPSSMHVAPALACLRAGCDLFLEKPVSHNLDGLPELLRAAAERNRVVMVGYQLRFHPCFLAVQKAVREGSLGNLLAVRAHVGEYLPGWHPYEDYRQTYASRADLGGGVIVTQIHEFDYLYALFGVPRRLFALGGHWSHLEIDVEDTASTLMEFQVSGRPLPVHLQQDYLQRPPSRGCEIIGDSGKIHMDLTGLSVTRYDREGKVAETARWENFDRNQLFLDQLRHFLECVETRRKPVVDLQDGIWSLRMALAARESIASGRAVELSEQSQDAHHA</sequence>
<dbReference type="PANTHER" id="PTHR43377">
    <property type="entry name" value="BILIVERDIN REDUCTASE A"/>
    <property type="match status" value="1"/>
</dbReference>
<feature type="domain" description="GFO/IDH/MocA-like oxidoreductase" evidence="2">
    <location>
        <begin position="138"/>
        <end position="265"/>
    </location>
</feature>
<dbReference type="Gene3D" id="3.40.50.720">
    <property type="entry name" value="NAD(P)-binding Rossmann-like Domain"/>
    <property type="match status" value="1"/>
</dbReference>
<dbReference type="Pfam" id="PF22725">
    <property type="entry name" value="GFO_IDH_MocA_C3"/>
    <property type="match status" value="1"/>
</dbReference>
<dbReference type="InterPro" id="IPR051450">
    <property type="entry name" value="Gfo/Idh/MocA_Oxidoreductases"/>
</dbReference>
<dbReference type="SUPFAM" id="SSF51735">
    <property type="entry name" value="NAD(P)-binding Rossmann-fold domains"/>
    <property type="match status" value="1"/>
</dbReference>
<dbReference type="InterPro" id="IPR000683">
    <property type="entry name" value="Gfo/Idh/MocA-like_OxRdtase_N"/>
</dbReference>
<dbReference type="EMBL" id="CP000473">
    <property type="protein sequence ID" value="ABJ83231.1"/>
    <property type="molecule type" value="Genomic_DNA"/>
</dbReference>
<name>Q025T8_SOLUE</name>
<dbReference type="InParanoid" id="Q025T8"/>
<gene>
    <name evidence="3" type="ordered locus">Acid_2241</name>
</gene>
<proteinExistence type="predicted"/>
<organism evidence="3">
    <name type="scientific">Solibacter usitatus (strain Ellin6076)</name>
    <dbReference type="NCBI Taxonomy" id="234267"/>
    <lineage>
        <taxon>Bacteria</taxon>
        <taxon>Pseudomonadati</taxon>
        <taxon>Acidobacteriota</taxon>
        <taxon>Terriglobia</taxon>
        <taxon>Bryobacterales</taxon>
        <taxon>Solibacteraceae</taxon>
        <taxon>Candidatus Solibacter</taxon>
    </lineage>
</organism>
<protein>
    <submittedName>
        <fullName evidence="3">Oxidoreductase domain protein</fullName>
    </submittedName>
</protein>
<evidence type="ECO:0000313" key="3">
    <source>
        <dbReference type="EMBL" id="ABJ83231.1"/>
    </source>
</evidence>
<dbReference type="Gene3D" id="3.30.360.10">
    <property type="entry name" value="Dihydrodipicolinate Reductase, domain 2"/>
    <property type="match status" value="1"/>
</dbReference>
<evidence type="ECO:0000259" key="2">
    <source>
        <dbReference type="Pfam" id="PF22725"/>
    </source>
</evidence>
<dbReference type="GO" id="GO:0000166">
    <property type="term" value="F:nucleotide binding"/>
    <property type="evidence" value="ECO:0007669"/>
    <property type="project" value="InterPro"/>
</dbReference>
<dbReference type="SUPFAM" id="SSF55347">
    <property type="entry name" value="Glyceraldehyde-3-phosphate dehydrogenase-like, C-terminal domain"/>
    <property type="match status" value="1"/>
</dbReference>
<feature type="domain" description="Gfo/Idh/MocA-like oxidoreductase N-terminal" evidence="1">
    <location>
        <begin position="1"/>
        <end position="130"/>
    </location>
</feature>
<dbReference type="InterPro" id="IPR055170">
    <property type="entry name" value="GFO_IDH_MocA-like_dom"/>
</dbReference>
<dbReference type="STRING" id="234267.Acid_2241"/>
<dbReference type="OrthoDB" id="9815825at2"/>
<dbReference type="KEGG" id="sus:Acid_2241"/>
<accession>Q025T8</accession>
<dbReference type="AlphaFoldDB" id="Q025T8"/>
<dbReference type="eggNOG" id="COG0673">
    <property type="taxonomic scope" value="Bacteria"/>
</dbReference>
<evidence type="ECO:0000259" key="1">
    <source>
        <dbReference type="Pfam" id="PF01408"/>
    </source>
</evidence>
<reference evidence="3" key="1">
    <citation type="submission" date="2006-10" db="EMBL/GenBank/DDBJ databases">
        <title>Complete sequence of Solibacter usitatus Ellin6076.</title>
        <authorList>
            <consortium name="US DOE Joint Genome Institute"/>
            <person name="Copeland A."/>
            <person name="Lucas S."/>
            <person name="Lapidus A."/>
            <person name="Barry K."/>
            <person name="Detter J.C."/>
            <person name="Glavina del Rio T."/>
            <person name="Hammon N."/>
            <person name="Israni S."/>
            <person name="Dalin E."/>
            <person name="Tice H."/>
            <person name="Pitluck S."/>
            <person name="Thompson L.S."/>
            <person name="Brettin T."/>
            <person name="Bruce D."/>
            <person name="Han C."/>
            <person name="Tapia R."/>
            <person name="Gilna P."/>
            <person name="Schmutz J."/>
            <person name="Larimer F."/>
            <person name="Land M."/>
            <person name="Hauser L."/>
            <person name="Kyrpides N."/>
            <person name="Mikhailova N."/>
            <person name="Janssen P.H."/>
            <person name="Kuske C.R."/>
            <person name="Richardson P."/>
        </authorList>
    </citation>
    <scope>NUCLEOTIDE SEQUENCE</scope>
    <source>
        <strain evidence="3">Ellin6076</strain>
    </source>
</reference>
<dbReference type="HOGENOM" id="CLU_023194_10_1_0"/>
<dbReference type="InterPro" id="IPR036291">
    <property type="entry name" value="NAD(P)-bd_dom_sf"/>
</dbReference>
<dbReference type="PANTHER" id="PTHR43377:SF1">
    <property type="entry name" value="BILIVERDIN REDUCTASE A"/>
    <property type="match status" value="1"/>
</dbReference>
<dbReference type="Pfam" id="PF01408">
    <property type="entry name" value="GFO_IDH_MocA"/>
    <property type="match status" value="1"/>
</dbReference>